<dbReference type="SUPFAM" id="SSF56784">
    <property type="entry name" value="HAD-like"/>
    <property type="match status" value="1"/>
</dbReference>
<protein>
    <submittedName>
        <fullName evidence="1">Cof-type HAD-IIB family hydrolase</fullName>
    </submittedName>
</protein>
<dbReference type="NCBIfam" id="TIGR01484">
    <property type="entry name" value="HAD-SF-IIB"/>
    <property type="match status" value="1"/>
</dbReference>
<dbReference type="SFLD" id="SFLDS00003">
    <property type="entry name" value="Haloacid_Dehalogenase"/>
    <property type="match status" value="1"/>
</dbReference>
<sequence>MDKKLIFFDIDGTLLDHDKQLPKSTKLAIEKLQELGHELAIATGRAPFMFEELREELGIHTYVGLNGQYVVHNNQVVYEHPLDIEELHRYSAFADELDHPLIFENHEQMYSTKEANLYVDEGIGSFKLKVAPIYEPNSFRERKIYQSLLFCTEEHESLYHSKFQKLKFVRFHEYAVDVLPADGSKAKGIEVLINHLQIPMKNVYAFGDALNDMEMMTFVENSVAMGNAIDEVKQVAKYVTTAVDEDGILKGLELVGIL</sequence>
<dbReference type="EMBL" id="SWBM01000001">
    <property type="protein sequence ID" value="TKC19171.1"/>
    <property type="molecule type" value="Genomic_DNA"/>
</dbReference>
<dbReference type="CDD" id="cd07517">
    <property type="entry name" value="HAD_HPP"/>
    <property type="match status" value="1"/>
</dbReference>
<dbReference type="GO" id="GO:0005829">
    <property type="term" value="C:cytosol"/>
    <property type="evidence" value="ECO:0007669"/>
    <property type="project" value="TreeGrafter"/>
</dbReference>
<dbReference type="SFLD" id="SFLDG01140">
    <property type="entry name" value="C2.B:_Phosphomannomutase_and_P"/>
    <property type="match status" value="1"/>
</dbReference>
<gene>
    <name evidence="1" type="ORF">FA727_06410</name>
</gene>
<dbReference type="GO" id="GO:0016791">
    <property type="term" value="F:phosphatase activity"/>
    <property type="evidence" value="ECO:0007669"/>
    <property type="project" value="TreeGrafter"/>
</dbReference>
<accession>A0A4U1D9I7</accession>
<dbReference type="NCBIfam" id="TIGR00099">
    <property type="entry name" value="Cof-subfamily"/>
    <property type="match status" value="1"/>
</dbReference>
<dbReference type="RefSeq" id="WP_136830055.1">
    <property type="nucleotide sequence ID" value="NZ_SWBM01000001.1"/>
</dbReference>
<proteinExistence type="predicted"/>
<dbReference type="Proteomes" id="UP000307756">
    <property type="component" value="Unassembled WGS sequence"/>
</dbReference>
<dbReference type="Pfam" id="PF08282">
    <property type="entry name" value="Hydrolase_3"/>
    <property type="match status" value="1"/>
</dbReference>
<dbReference type="GO" id="GO:0000287">
    <property type="term" value="F:magnesium ion binding"/>
    <property type="evidence" value="ECO:0007669"/>
    <property type="project" value="TreeGrafter"/>
</dbReference>
<dbReference type="InterPro" id="IPR036412">
    <property type="entry name" value="HAD-like_sf"/>
</dbReference>
<dbReference type="InterPro" id="IPR023214">
    <property type="entry name" value="HAD_sf"/>
</dbReference>
<dbReference type="PANTHER" id="PTHR10000">
    <property type="entry name" value="PHOSPHOSERINE PHOSPHATASE"/>
    <property type="match status" value="1"/>
</dbReference>
<keyword evidence="1" id="KW-0378">Hydrolase</keyword>
<dbReference type="PROSITE" id="PS01229">
    <property type="entry name" value="COF_2"/>
    <property type="match status" value="1"/>
</dbReference>
<dbReference type="InterPro" id="IPR000150">
    <property type="entry name" value="Cof"/>
</dbReference>
<dbReference type="InterPro" id="IPR006379">
    <property type="entry name" value="HAD-SF_hydro_IIB"/>
</dbReference>
<dbReference type="SFLD" id="SFLDG01144">
    <property type="entry name" value="C2.B.4:_PGP_Like"/>
    <property type="match status" value="1"/>
</dbReference>
<evidence type="ECO:0000313" key="2">
    <source>
        <dbReference type="Proteomes" id="UP000307756"/>
    </source>
</evidence>
<name>A0A4U1D9I7_9BACI</name>
<dbReference type="AlphaFoldDB" id="A0A4U1D9I7"/>
<comment type="caution">
    <text evidence="1">The sequence shown here is derived from an EMBL/GenBank/DDBJ whole genome shotgun (WGS) entry which is preliminary data.</text>
</comment>
<reference evidence="1 2" key="1">
    <citation type="journal article" date="2011" name="J. Microbiol.">
        <title>Bacillus kyonggiensis sp. nov., isolated from soil of a lettuce field.</title>
        <authorList>
            <person name="Dong K."/>
            <person name="Lee S."/>
        </authorList>
    </citation>
    <scope>NUCLEOTIDE SEQUENCE [LARGE SCALE GENOMIC DNA]</scope>
    <source>
        <strain evidence="1 2">NB22</strain>
    </source>
</reference>
<dbReference type="Gene3D" id="3.30.1240.10">
    <property type="match status" value="1"/>
</dbReference>
<organism evidence="1 2">
    <name type="scientific">Robertmurraya kyonggiensis</name>
    <dbReference type="NCBI Taxonomy" id="1037680"/>
    <lineage>
        <taxon>Bacteria</taxon>
        <taxon>Bacillati</taxon>
        <taxon>Bacillota</taxon>
        <taxon>Bacilli</taxon>
        <taxon>Bacillales</taxon>
        <taxon>Bacillaceae</taxon>
        <taxon>Robertmurraya</taxon>
    </lineage>
</organism>
<keyword evidence="2" id="KW-1185">Reference proteome</keyword>
<dbReference type="Gene3D" id="3.40.50.1000">
    <property type="entry name" value="HAD superfamily/HAD-like"/>
    <property type="match status" value="1"/>
</dbReference>
<evidence type="ECO:0000313" key="1">
    <source>
        <dbReference type="EMBL" id="TKC19171.1"/>
    </source>
</evidence>
<dbReference type="OrthoDB" id="9810101at2"/>
<dbReference type="PANTHER" id="PTHR10000:SF25">
    <property type="entry name" value="PHOSPHATASE YKRA-RELATED"/>
    <property type="match status" value="1"/>
</dbReference>